<sequence>MWLKPCWYNRPRPRHFREHPSVLRVLPLMSLVDILMPDGSKYLGAAVPEGCTVSQWKTLLEGGKVCDKVLYAKRLVCHTGDENQHLLEESDKVPTQPSLVAVSGPGNIVQMLDLAMRKRLGPAIPPPIEAAEGRAFACASRSCKLMVHSDFAKGGYCCSLCQKKRGREHSPSCEGVTAPKHAPKASPEAVPLQLAPALATPIVSGGKRRVLVLRHGSRPDDCADPLLDSLGERQVVAVAQYFKHQVKGQPGFAPITAIFCSPFARALQTAGPVARVLGVPVRVEWGFSELLAHNWLHEEDPLPCLRSRTRERLEKLAGQDTIDHEYRTAVEPVYPDVVGRLSPGDVRGRRKATSRHKAAVKVALAATEGSVLIVAHGSTHDFVAAALCPAAWEHFTCKHTPYCVPNCGITEVVEDTECMWRVTAFGAKPWASQEEDRRIPPEKVPLVKGTLPEDLRLFLLSALPDDMDAAVKDYGFERCVDHPQLPRHHYIEGYFHACQGRSMRSVYSAHPREPFRDRLQRRPAPLALAAFCEAFRRRNVKELKQIAAAVGDSLPPVKAAFEHGAHFADISVQFNWGSAVPPEHAAWHTDAPYSLLHLALGLQGERTLLARRRLRPPPVASAGQEAGAGVEAMHQSQGAVYLSSPCCFEHAVEYPEALQDRKVVSMQCRFFLAPEELMAMTQMFRTCSSVFYSVMSHLARFTLRLPSLEQVQAVLVEMRAEQIARPLLLDEALPRYVCGTMRHRDMRSCDEDWDKPGTTAQQRLAEAIREATSWDWPFLDGAGRDGDGITRLLLPSSPEYGWSLDFSSHFASELLYQGVLLRSTEVHKHGLRYPVQVLVLCCPKRRSVLDLRAVHVSRQARRRAGRYVVTMDAAFEEVLLGCVRMHGEAWLFRGLRSLLRSMFGRTLPCSGAGRGVSLHSFELWDADGQLVAGELGCAVGGVYRSITGFRQQHSQGAGEVQLVLAAALLHKLGFDWIDLGVDEPYKTHLGSRVVSQAEYLRLLRGDRDKRPSLGHPRIGGAELLCHLQGALLDGPGG</sequence>
<evidence type="ECO:0000256" key="1">
    <source>
        <dbReference type="ARBA" id="ARBA00022490"/>
    </source>
</evidence>
<dbReference type="AlphaFoldDB" id="A0A7S4ST65"/>
<dbReference type="Gene3D" id="3.40.50.1240">
    <property type="entry name" value="Phosphoglycerate mutase-like"/>
    <property type="match status" value="1"/>
</dbReference>
<dbReference type="EMBL" id="HBNR01077956">
    <property type="protein sequence ID" value="CAE4654467.1"/>
    <property type="molecule type" value="Transcribed_RNA"/>
</dbReference>
<dbReference type="InterPro" id="IPR013078">
    <property type="entry name" value="His_Pase_superF_clade-1"/>
</dbReference>
<dbReference type="InterPro" id="IPR029033">
    <property type="entry name" value="His_PPase_superfam"/>
</dbReference>
<reference evidence="4" key="1">
    <citation type="submission" date="2021-01" db="EMBL/GenBank/DDBJ databases">
        <authorList>
            <person name="Corre E."/>
            <person name="Pelletier E."/>
            <person name="Niang G."/>
            <person name="Scheremetjew M."/>
            <person name="Finn R."/>
            <person name="Kale V."/>
            <person name="Holt S."/>
            <person name="Cochrane G."/>
            <person name="Meng A."/>
            <person name="Brown T."/>
            <person name="Cohen L."/>
        </authorList>
    </citation>
    <scope>NUCLEOTIDE SEQUENCE</scope>
    <source>
        <strain evidence="4">CCMP3105</strain>
    </source>
</reference>
<dbReference type="Pfam" id="PF03588">
    <property type="entry name" value="Leu_Phe_trans"/>
    <property type="match status" value="1"/>
</dbReference>
<dbReference type="PANTHER" id="PTHR30098">
    <property type="entry name" value="LEUCYL/PHENYLALANYL-TRNA--PROTEIN TRANSFERASE"/>
    <property type="match status" value="1"/>
</dbReference>
<dbReference type="Pfam" id="PF00300">
    <property type="entry name" value="His_Phos_1"/>
    <property type="match status" value="1"/>
</dbReference>
<dbReference type="Gene3D" id="3.40.630.70">
    <property type="entry name" value="Leucyl/phenylalanyl-tRNA-protein transferase, C-terminal domain"/>
    <property type="match status" value="1"/>
</dbReference>
<dbReference type="PANTHER" id="PTHR30098:SF2">
    <property type="entry name" value="LEUCYL_PHENYLALANYL-TRNA--PROTEIN TRANSFERASE"/>
    <property type="match status" value="1"/>
</dbReference>
<gene>
    <name evidence="4" type="ORF">AMON00008_LOCUS55509</name>
</gene>
<protein>
    <submittedName>
        <fullName evidence="4">Uncharacterized protein</fullName>
    </submittedName>
</protein>
<dbReference type="CDD" id="cd07067">
    <property type="entry name" value="HP_PGM_like"/>
    <property type="match status" value="1"/>
</dbReference>
<proteinExistence type="predicted"/>
<dbReference type="GO" id="GO:0008914">
    <property type="term" value="F:leucyl-tRNA--protein transferase activity"/>
    <property type="evidence" value="ECO:0007669"/>
    <property type="project" value="InterPro"/>
</dbReference>
<dbReference type="SUPFAM" id="SSF53254">
    <property type="entry name" value="Phosphoglycerate mutase-like"/>
    <property type="match status" value="1"/>
</dbReference>
<dbReference type="GO" id="GO:0030163">
    <property type="term" value="P:protein catabolic process"/>
    <property type="evidence" value="ECO:0007669"/>
    <property type="project" value="InterPro"/>
</dbReference>
<organism evidence="4">
    <name type="scientific">Alexandrium monilatum</name>
    <dbReference type="NCBI Taxonomy" id="311494"/>
    <lineage>
        <taxon>Eukaryota</taxon>
        <taxon>Sar</taxon>
        <taxon>Alveolata</taxon>
        <taxon>Dinophyceae</taxon>
        <taxon>Gonyaulacales</taxon>
        <taxon>Pyrocystaceae</taxon>
        <taxon>Alexandrium</taxon>
    </lineage>
</organism>
<dbReference type="InterPro" id="IPR042203">
    <property type="entry name" value="Leu/Phe-tRNA_Trfase_C"/>
</dbReference>
<keyword evidence="3" id="KW-0012">Acyltransferase</keyword>
<dbReference type="SUPFAM" id="SSF55729">
    <property type="entry name" value="Acyl-CoA N-acyltransferases (Nat)"/>
    <property type="match status" value="1"/>
</dbReference>
<evidence type="ECO:0000256" key="2">
    <source>
        <dbReference type="ARBA" id="ARBA00022679"/>
    </source>
</evidence>
<dbReference type="InterPro" id="IPR004616">
    <property type="entry name" value="Leu/Phe-tRNA_Trfase"/>
</dbReference>
<accession>A0A7S4ST65</accession>
<keyword evidence="1" id="KW-0963">Cytoplasm</keyword>
<evidence type="ECO:0000313" key="4">
    <source>
        <dbReference type="EMBL" id="CAE4654467.1"/>
    </source>
</evidence>
<dbReference type="GO" id="GO:0005737">
    <property type="term" value="C:cytoplasm"/>
    <property type="evidence" value="ECO:0007669"/>
    <property type="project" value="TreeGrafter"/>
</dbReference>
<keyword evidence="2" id="KW-0808">Transferase</keyword>
<evidence type="ECO:0000256" key="3">
    <source>
        <dbReference type="ARBA" id="ARBA00023315"/>
    </source>
</evidence>
<name>A0A7S4ST65_9DINO</name>
<dbReference type="InterPro" id="IPR016181">
    <property type="entry name" value="Acyl_CoA_acyltransferase"/>
</dbReference>